<dbReference type="GO" id="GO:0043456">
    <property type="term" value="P:regulation of pentose-phosphate shunt"/>
    <property type="evidence" value="ECO:0007669"/>
    <property type="project" value="TreeGrafter"/>
</dbReference>
<comment type="caution">
    <text evidence="5">The sequence shown here is derived from an EMBL/GenBank/DDBJ whole genome shotgun (WGS) entry which is preliminary data.</text>
</comment>
<evidence type="ECO:0000256" key="3">
    <source>
        <dbReference type="PIRSR" id="PIRSR613078-2"/>
    </source>
</evidence>
<keyword evidence="6" id="KW-1185">Reference proteome</keyword>
<organism evidence="5 6">
    <name type="scientific">Streptomyces calidiresistens</name>
    <dbReference type="NCBI Taxonomy" id="1485586"/>
    <lineage>
        <taxon>Bacteria</taxon>
        <taxon>Bacillati</taxon>
        <taxon>Actinomycetota</taxon>
        <taxon>Actinomycetes</taxon>
        <taxon>Kitasatosporales</taxon>
        <taxon>Streptomycetaceae</taxon>
        <taxon>Streptomyces</taxon>
    </lineage>
</organism>
<feature type="binding site" evidence="3">
    <location>
        <begin position="20"/>
        <end position="21"/>
    </location>
    <ligand>
        <name>substrate</name>
    </ligand>
</feature>
<feature type="active site" description="Proton donor/acceptor" evidence="2">
    <location>
        <position position="81"/>
    </location>
</feature>
<dbReference type="GO" id="GO:0004331">
    <property type="term" value="F:fructose-2,6-bisphosphate 2-phosphatase activity"/>
    <property type="evidence" value="ECO:0007669"/>
    <property type="project" value="TreeGrafter"/>
</dbReference>
<evidence type="ECO:0000256" key="2">
    <source>
        <dbReference type="PIRSR" id="PIRSR613078-1"/>
    </source>
</evidence>
<feature type="binding site" evidence="3">
    <location>
        <position position="57"/>
    </location>
    <ligand>
        <name>substrate</name>
    </ligand>
</feature>
<sequence>MRLVYETHAITTDNEAGVVTGWRPGRLSRRGREVAVELGARRRDDGISAVFVSDLARAVTTARIAFAGTGIPVHRDARLRECDHGSFTGRPVAEVAAARRDRLDRPFPGGESVRGAVERVRDFVVDVVDVVAGCDGQRVVVIGHAVGRWALEHLVAGRPLEEVVEEPFEWRPGWEYRLTGGETAGRCDGRTRRRDGGETADLTENHPQA</sequence>
<name>A0A7W3T2G3_9ACTN</name>
<gene>
    <name evidence="5" type="ORF">FOE67_09370</name>
</gene>
<evidence type="ECO:0000313" key="5">
    <source>
        <dbReference type="EMBL" id="MBB0229720.1"/>
    </source>
</evidence>
<feature type="active site" description="Tele-phosphohistidine intermediate" evidence="2">
    <location>
        <position position="8"/>
    </location>
</feature>
<dbReference type="InterPro" id="IPR029033">
    <property type="entry name" value="His_PPase_superfam"/>
</dbReference>
<feature type="compositionally biased region" description="Basic and acidic residues" evidence="4">
    <location>
        <begin position="185"/>
        <end position="197"/>
    </location>
</feature>
<dbReference type="EMBL" id="VKHS01000160">
    <property type="protein sequence ID" value="MBB0229720.1"/>
    <property type="molecule type" value="Genomic_DNA"/>
</dbReference>
<dbReference type="Gene3D" id="3.40.50.1240">
    <property type="entry name" value="Phosphoglycerate mutase-like"/>
    <property type="match status" value="1"/>
</dbReference>
<dbReference type="AlphaFoldDB" id="A0A7W3T2G3"/>
<dbReference type="SUPFAM" id="SSF53254">
    <property type="entry name" value="Phosphoglycerate mutase-like"/>
    <property type="match status" value="1"/>
</dbReference>
<protein>
    <submittedName>
        <fullName evidence="5">Histidine phosphatase family protein</fullName>
    </submittedName>
</protein>
<reference evidence="6" key="1">
    <citation type="submission" date="2019-10" db="EMBL/GenBank/DDBJ databases">
        <title>Streptomyces sp. nov., a novel actinobacterium isolated from alkaline environment.</title>
        <authorList>
            <person name="Golinska P."/>
        </authorList>
    </citation>
    <scope>NUCLEOTIDE SEQUENCE [LARGE SCALE GENOMIC DNA]</scope>
    <source>
        <strain evidence="6">DSM 42108</strain>
    </source>
</reference>
<dbReference type="Pfam" id="PF00300">
    <property type="entry name" value="His_Phos_1"/>
    <property type="match status" value="1"/>
</dbReference>
<keyword evidence="1" id="KW-0378">Hydrolase</keyword>
<evidence type="ECO:0000256" key="4">
    <source>
        <dbReference type="SAM" id="MobiDB-lite"/>
    </source>
</evidence>
<dbReference type="PANTHER" id="PTHR46517:SF1">
    <property type="entry name" value="FRUCTOSE-2,6-BISPHOSPHATASE TIGAR"/>
    <property type="match status" value="1"/>
</dbReference>
<feature type="region of interest" description="Disordered" evidence="4">
    <location>
        <begin position="182"/>
        <end position="209"/>
    </location>
</feature>
<dbReference type="Proteomes" id="UP000530234">
    <property type="component" value="Unassembled WGS sequence"/>
</dbReference>
<dbReference type="CDD" id="cd07067">
    <property type="entry name" value="HP_PGM_like"/>
    <property type="match status" value="1"/>
</dbReference>
<dbReference type="GO" id="GO:0045820">
    <property type="term" value="P:negative regulation of glycolytic process"/>
    <property type="evidence" value="ECO:0007669"/>
    <property type="project" value="TreeGrafter"/>
</dbReference>
<dbReference type="PANTHER" id="PTHR46517">
    <property type="entry name" value="FRUCTOSE-2,6-BISPHOSPHATASE TIGAR"/>
    <property type="match status" value="1"/>
</dbReference>
<accession>A0A7W3T2G3</accession>
<dbReference type="GO" id="GO:0005829">
    <property type="term" value="C:cytosol"/>
    <property type="evidence" value="ECO:0007669"/>
    <property type="project" value="TreeGrafter"/>
</dbReference>
<evidence type="ECO:0000313" key="6">
    <source>
        <dbReference type="Proteomes" id="UP000530234"/>
    </source>
</evidence>
<dbReference type="InterPro" id="IPR013078">
    <property type="entry name" value="His_Pase_superF_clade-1"/>
</dbReference>
<evidence type="ECO:0000256" key="1">
    <source>
        <dbReference type="ARBA" id="ARBA00022801"/>
    </source>
</evidence>
<dbReference type="InterPro" id="IPR051695">
    <property type="entry name" value="Phosphoglycerate_Mutase"/>
</dbReference>
<proteinExistence type="predicted"/>